<dbReference type="InterPro" id="IPR013602">
    <property type="entry name" value="Dynein_heavy_linker"/>
</dbReference>
<comment type="caution">
    <text evidence="2">The sequence shown here is derived from an EMBL/GenBank/DDBJ whole genome shotgun (WGS) entry which is preliminary data.</text>
</comment>
<feature type="domain" description="Dynein heavy chain linker" evidence="1">
    <location>
        <begin position="21"/>
        <end position="142"/>
    </location>
</feature>
<evidence type="ECO:0000259" key="1">
    <source>
        <dbReference type="Pfam" id="PF08393"/>
    </source>
</evidence>
<organism evidence="2 3">
    <name type="scientific">Paramecium sonneborni</name>
    <dbReference type="NCBI Taxonomy" id="65129"/>
    <lineage>
        <taxon>Eukaryota</taxon>
        <taxon>Sar</taxon>
        <taxon>Alveolata</taxon>
        <taxon>Ciliophora</taxon>
        <taxon>Intramacronucleata</taxon>
        <taxon>Oligohymenophorea</taxon>
        <taxon>Peniculida</taxon>
        <taxon>Parameciidae</taxon>
        <taxon>Paramecium</taxon>
    </lineage>
</organism>
<keyword evidence="3" id="KW-1185">Reference proteome</keyword>
<dbReference type="Pfam" id="PF08393">
    <property type="entry name" value="DHC_N2"/>
    <property type="match status" value="1"/>
</dbReference>
<dbReference type="AlphaFoldDB" id="A0A8S1MVQ1"/>
<protein>
    <recommendedName>
        <fullName evidence="1">Dynein heavy chain linker domain-containing protein</fullName>
    </recommendedName>
</protein>
<gene>
    <name evidence="2" type="ORF">PSON_ATCC_30995.1.T0430009</name>
</gene>
<dbReference type="EMBL" id="CAJJDN010000043">
    <property type="protein sequence ID" value="CAD8082081.1"/>
    <property type="molecule type" value="Genomic_DNA"/>
</dbReference>
<accession>A0A8S1MVQ1</accession>
<evidence type="ECO:0000313" key="3">
    <source>
        <dbReference type="Proteomes" id="UP000692954"/>
    </source>
</evidence>
<sequence length="284" mass="33589">MVKQHYTDINLDGYEQSNGKIIEVYQVLQALKDPAISEKQWNQISAIMILENQQLLKEPILEPSTPVNDPKYNVLWIIQAGLDQIKDKLSEISLREAKEIQLVKMLEQVESIWRSAAILLYSHIENQKMFLFEEITKILFLKLMMHYQLLIIFQHLDLKKELDLKQKENNHIFDVIQKALDEFLEKKRDKYYQTIKISRLFNHIEQTVLKTSQKFNLIPKKIENAMRMITAEGEIAVLKGYSAKGKVGDWLTTLRRQNEIFFKWCHEIIFNQILIRYIEKGLGI</sequence>
<evidence type="ECO:0000313" key="2">
    <source>
        <dbReference type="EMBL" id="CAD8082081.1"/>
    </source>
</evidence>
<proteinExistence type="predicted"/>
<reference evidence="2" key="1">
    <citation type="submission" date="2021-01" db="EMBL/GenBank/DDBJ databases">
        <authorList>
            <consortium name="Genoscope - CEA"/>
            <person name="William W."/>
        </authorList>
    </citation>
    <scope>NUCLEOTIDE SEQUENCE</scope>
</reference>
<name>A0A8S1MVQ1_9CILI</name>
<dbReference type="Proteomes" id="UP000692954">
    <property type="component" value="Unassembled WGS sequence"/>
</dbReference>